<dbReference type="InterPro" id="IPR011050">
    <property type="entry name" value="Pectin_lyase_fold/virulence"/>
</dbReference>
<sequence>MKLWGSSLEERPIITSTHINNDWANDTTIRIQGANVHLKFLEVYHFNAVTHVGKTIELMGENALIESSLISGNTIDDNRDNGFLFDAISVNEDIGNAGSEIASATLTTKYEIRNNQIVDGRLSILGGVADQGSITGNTFENAALQFNGKAAGFDGSGN</sequence>
<gene>
    <name evidence="1" type="ORF">OVA965_LOCUS14382</name>
    <name evidence="2" type="ORF">TMI583_LOCUS14384</name>
</gene>
<accession>A0A8S2IWS6</accession>
<dbReference type="Proteomes" id="UP000682733">
    <property type="component" value="Unassembled WGS sequence"/>
</dbReference>
<evidence type="ECO:0000313" key="1">
    <source>
        <dbReference type="EMBL" id="CAF0997338.1"/>
    </source>
</evidence>
<organism evidence="2 3">
    <name type="scientific">Didymodactylos carnosus</name>
    <dbReference type="NCBI Taxonomy" id="1234261"/>
    <lineage>
        <taxon>Eukaryota</taxon>
        <taxon>Metazoa</taxon>
        <taxon>Spiralia</taxon>
        <taxon>Gnathifera</taxon>
        <taxon>Rotifera</taxon>
        <taxon>Eurotatoria</taxon>
        <taxon>Bdelloidea</taxon>
        <taxon>Philodinida</taxon>
        <taxon>Philodinidae</taxon>
        <taxon>Didymodactylos</taxon>
    </lineage>
</organism>
<dbReference type="EMBL" id="CAJOBA010006228">
    <property type="protein sequence ID" value="CAF3766978.1"/>
    <property type="molecule type" value="Genomic_DNA"/>
</dbReference>
<evidence type="ECO:0000313" key="2">
    <source>
        <dbReference type="EMBL" id="CAF3766978.1"/>
    </source>
</evidence>
<name>A0A8S2IWS6_9BILA</name>
<evidence type="ECO:0000313" key="3">
    <source>
        <dbReference type="Proteomes" id="UP000682733"/>
    </source>
</evidence>
<protein>
    <submittedName>
        <fullName evidence="2">Uncharacterized protein</fullName>
    </submittedName>
</protein>
<dbReference type="Proteomes" id="UP000677228">
    <property type="component" value="Unassembled WGS sequence"/>
</dbReference>
<dbReference type="SUPFAM" id="SSF51126">
    <property type="entry name" value="Pectin lyase-like"/>
    <property type="match status" value="1"/>
</dbReference>
<reference evidence="2" key="1">
    <citation type="submission" date="2021-02" db="EMBL/GenBank/DDBJ databases">
        <authorList>
            <person name="Nowell W R."/>
        </authorList>
    </citation>
    <scope>NUCLEOTIDE SEQUENCE</scope>
</reference>
<comment type="caution">
    <text evidence="2">The sequence shown here is derived from an EMBL/GenBank/DDBJ whole genome shotgun (WGS) entry which is preliminary data.</text>
</comment>
<dbReference type="EMBL" id="CAJNOK010006221">
    <property type="protein sequence ID" value="CAF0997338.1"/>
    <property type="molecule type" value="Genomic_DNA"/>
</dbReference>
<proteinExistence type="predicted"/>
<dbReference type="AlphaFoldDB" id="A0A8S2IWS6"/>